<evidence type="ECO:0000256" key="34">
    <source>
        <dbReference type="ARBA" id="ARBA00048066"/>
    </source>
</evidence>
<comment type="catalytic activity">
    <reaction evidence="29">
        <text>decanal + NADP(+) = (2E)-decenal + NADPH + H(+)</text>
        <dbReference type="Rhea" id="RHEA:50612"/>
        <dbReference type="ChEBI" id="CHEBI:15378"/>
        <dbReference type="ChEBI" id="CHEBI:31457"/>
        <dbReference type="ChEBI" id="CHEBI:57783"/>
        <dbReference type="ChEBI" id="CHEBI:58349"/>
        <dbReference type="ChEBI" id="CHEBI:133455"/>
    </reaction>
    <physiologicalReaction direction="right-to-left" evidence="29">
        <dbReference type="Rhea" id="RHEA:50614"/>
    </physiologicalReaction>
</comment>
<evidence type="ECO:0000256" key="44">
    <source>
        <dbReference type="ARBA" id="ARBA00081297"/>
    </source>
</evidence>
<evidence type="ECO:0000256" key="31">
    <source>
        <dbReference type="ARBA" id="ARBA00047871"/>
    </source>
</evidence>
<dbReference type="GO" id="GO:0006693">
    <property type="term" value="P:prostaglandin metabolic process"/>
    <property type="evidence" value="ECO:0007669"/>
    <property type="project" value="UniProtKB-KW"/>
</dbReference>
<dbReference type="EC" id="1.3.1.48" evidence="8"/>
<dbReference type="GO" id="GO:0032440">
    <property type="term" value="F:2-alkenal reductase [NAD(P)H] activity"/>
    <property type="evidence" value="ECO:0007669"/>
    <property type="project" value="UniProtKB-EC"/>
</dbReference>
<dbReference type="InterPro" id="IPR011032">
    <property type="entry name" value="GroES-like_sf"/>
</dbReference>
<dbReference type="InterPro" id="IPR037067">
    <property type="entry name" value="Coatomer_gsu_app_sf"/>
</dbReference>
<evidence type="ECO:0000256" key="11">
    <source>
        <dbReference type="ARBA" id="ARBA00022448"/>
    </source>
</evidence>
<dbReference type="InterPro" id="IPR017106">
    <property type="entry name" value="Coatomer_gsu"/>
</dbReference>
<evidence type="ECO:0000259" key="45">
    <source>
        <dbReference type="Pfam" id="PF00107"/>
    </source>
</evidence>
<dbReference type="OrthoDB" id="1074925at2759"/>
<accession>A0A232F7I9</accession>
<evidence type="ECO:0000256" key="5">
    <source>
        <dbReference type="ARBA" id="ARBA00010720"/>
    </source>
</evidence>
<evidence type="ECO:0000256" key="41">
    <source>
        <dbReference type="ARBA" id="ARBA00049179"/>
    </source>
</evidence>
<evidence type="ECO:0000256" key="13">
    <source>
        <dbReference type="ARBA" id="ARBA00022501"/>
    </source>
</evidence>
<keyword evidence="23" id="KW-0968">Cytoplasmic vesicle</keyword>
<dbReference type="PANTHER" id="PTHR10261">
    <property type="entry name" value="COATOMER SUBUNIT GAMMA"/>
    <property type="match status" value="1"/>
</dbReference>
<evidence type="ECO:0000256" key="26">
    <source>
        <dbReference type="ARBA" id="ARBA00032297"/>
    </source>
</evidence>
<evidence type="ECO:0000256" key="42">
    <source>
        <dbReference type="ARBA" id="ARBA00049368"/>
    </source>
</evidence>
<comment type="catalytic activity">
    <reaction evidence="42">
        <text>hexanal + NADP(+) = (E)-hex-2-enal + NADPH + H(+)</text>
        <dbReference type="Rhea" id="RHEA:50776"/>
        <dbReference type="ChEBI" id="CHEBI:15378"/>
        <dbReference type="ChEBI" id="CHEBI:28913"/>
        <dbReference type="ChEBI" id="CHEBI:57783"/>
        <dbReference type="ChEBI" id="CHEBI:58349"/>
        <dbReference type="ChEBI" id="CHEBI:88528"/>
    </reaction>
    <physiologicalReaction direction="right-to-left" evidence="42">
        <dbReference type="Rhea" id="RHEA:50778"/>
    </physiologicalReaction>
</comment>
<evidence type="ECO:0000256" key="8">
    <source>
        <dbReference type="ARBA" id="ARBA00011981"/>
    </source>
</evidence>
<keyword evidence="13" id="KW-0276">Fatty acid metabolism</keyword>
<evidence type="ECO:0000256" key="4">
    <source>
        <dbReference type="ARBA" id="ARBA00010460"/>
    </source>
</evidence>
<dbReference type="InterPro" id="IPR013040">
    <property type="entry name" value="Coatomer_gsu_app_Ig-like_dom"/>
</dbReference>
<organism evidence="50 51">
    <name type="scientific">Trichomalopsis sarcophagae</name>
    <dbReference type="NCBI Taxonomy" id="543379"/>
    <lineage>
        <taxon>Eukaryota</taxon>
        <taxon>Metazoa</taxon>
        <taxon>Ecdysozoa</taxon>
        <taxon>Arthropoda</taxon>
        <taxon>Hexapoda</taxon>
        <taxon>Insecta</taxon>
        <taxon>Pterygota</taxon>
        <taxon>Neoptera</taxon>
        <taxon>Endopterygota</taxon>
        <taxon>Hymenoptera</taxon>
        <taxon>Apocrita</taxon>
        <taxon>Proctotrupomorpha</taxon>
        <taxon>Chalcidoidea</taxon>
        <taxon>Pteromalidae</taxon>
        <taxon>Pteromalinae</taxon>
        <taxon>Trichomalopsis</taxon>
    </lineage>
</organism>
<reference evidence="50 51" key="1">
    <citation type="journal article" date="2017" name="Curr. Biol.">
        <title>The Evolution of Venom by Co-option of Single-Copy Genes.</title>
        <authorList>
            <person name="Martinson E.O."/>
            <person name="Mrinalini"/>
            <person name="Kelkar Y.D."/>
            <person name="Chang C.H."/>
            <person name="Werren J.H."/>
        </authorList>
    </citation>
    <scope>NUCLEOTIDE SEQUENCE [LARGE SCALE GENOMIC DNA]</scope>
    <source>
        <strain evidence="50 51">Alberta</strain>
        <tissue evidence="50">Whole body</tissue>
    </source>
</reference>
<evidence type="ECO:0000259" key="46">
    <source>
        <dbReference type="Pfam" id="PF01602"/>
    </source>
</evidence>
<evidence type="ECO:0000256" key="16">
    <source>
        <dbReference type="ARBA" id="ARBA00022824"/>
    </source>
</evidence>
<evidence type="ECO:0000256" key="43">
    <source>
        <dbReference type="ARBA" id="ARBA00073747"/>
    </source>
</evidence>
<dbReference type="FunFam" id="1.25.10.10:FF:000038">
    <property type="entry name" value="Coatomer subunit gamma"/>
    <property type="match status" value="1"/>
</dbReference>
<dbReference type="GO" id="GO:0005198">
    <property type="term" value="F:structural molecule activity"/>
    <property type="evidence" value="ECO:0007669"/>
    <property type="project" value="InterPro"/>
</dbReference>
<dbReference type="InterPro" id="IPR002553">
    <property type="entry name" value="Clathrin/coatomer_adapt-like_N"/>
</dbReference>
<dbReference type="FunFam" id="3.40.50.720:FF:000121">
    <property type="entry name" value="Prostaglandin reductase 2"/>
    <property type="match status" value="1"/>
</dbReference>
<comment type="catalytic activity">
    <reaction evidence="37">
        <text>20-hydroxy-leukotriene B4 + NADP(+) = 12-oxo-20-hydroxy-leukotriene B4 + NADPH + H(+)</text>
        <dbReference type="Rhea" id="RHEA:51208"/>
        <dbReference type="ChEBI" id="CHEBI:15378"/>
        <dbReference type="ChEBI" id="CHEBI:57460"/>
        <dbReference type="ChEBI" id="CHEBI:57783"/>
        <dbReference type="ChEBI" id="CHEBI:58349"/>
        <dbReference type="ChEBI" id="CHEBI:133346"/>
    </reaction>
    <physiologicalReaction direction="left-to-right" evidence="37">
        <dbReference type="Rhea" id="RHEA:51209"/>
    </physiologicalReaction>
</comment>
<comment type="similarity">
    <text evidence="4">Belongs to the NADP-dependent oxidoreductase L4BD family.</text>
</comment>
<keyword evidence="13" id="KW-0443">Lipid metabolism</keyword>
<keyword evidence="18" id="KW-0653">Protein transport</keyword>
<keyword evidence="15" id="KW-0677">Repeat</keyword>
<dbReference type="InterPro" id="IPR032154">
    <property type="entry name" value="Coatomer_g_Cpla"/>
</dbReference>
<keyword evidence="14" id="KW-0597">Phosphoprotein</keyword>
<dbReference type="Gene3D" id="3.30.310.10">
    <property type="entry name" value="TATA-Binding Protein"/>
    <property type="match status" value="1"/>
</dbReference>
<evidence type="ECO:0000256" key="33">
    <source>
        <dbReference type="ARBA" id="ARBA00047903"/>
    </source>
</evidence>
<comment type="subunit">
    <text evidence="6">Oligomeric complex that consists of at least the alpha, beta, beta', gamma, delta, epsilon and zeta subunits.</text>
</comment>
<evidence type="ECO:0000256" key="32">
    <source>
        <dbReference type="ARBA" id="ARBA00047878"/>
    </source>
</evidence>
<feature type="domain" description="Coatomer subunit gamma C-terminal" evidence="48">
    <location>
        <begin position="1110"/>
        <end position="1224"/>
    </location>
</feature>
<dbReference type="PANTHER" id="PTHR10261:SF0">
    <property type="entry name" value="COATOMER SUBUNIT GAMMA-2"/>
    <property type="match status" value="1"/>
</dbReference>
<evidence type="ECO:0000259" key="48">
    <source>
        <dbReference type="Pfam" id="PF16381"/>
    </source>
</evidence>
<comment type="catalytic activity">
    <reaction evidence="41">
        <text>an n-alkanal + NADP(+) = an alk-2-enal + NADPH + H(+)</text>
        <dbReference type="Rhea" id="RHEA:13737"/>
        <dbReference type="ChEBI" id="CHEBI:12834"/>
        <dbReference type="ChEBI" id="CHEBI:13757"/>
        <dbReference type="ChEBI" id="CHEBI:15378"/>
        <dbReference type="ChEBI" id="CHEBI:57783"/>
        <dbReference type="ChEBI" id="CHEBI:58349"/>
        <dbReference type="EC" id="1.3.1.74"/>
    </reaction>
    <physiologicalReaction direction="right-to-left" evidence="41">
        <dbReference type="Rhea" id="RHEA:13739"/>
    </physiologicalReaction>
</comment>
<dbReference type="Pfam" id="PF01602">
    <property type="entry name" value="Adaptin_N"/>
    <property type="match status" value="1"/>
</dbReference>
<evidence type="ECO:0000313" key="51">
    <source>
        <dbReference type="Proteomes" id="UP000215335"/>
    </source>
</evidence>
<name>A0A232F7I9_9HYME</name>
<protein>
    <recommendedName>
        <fullName evidence="43">Coatomer subunit gamma</fullName>
        <ecNumber evidence="8">1.3.1.48</ecNumber>
        <ecNumber evidence="9">1.3.1.74</ecNumber>
    </recommendedName>
    <alternativeName>
        <fullName evidence="27">15-oxoprostaglandin 13-reductase</fullName>
    </alternativeName>
    <alternativeName>
        <fullName evidence="25">Dithiolethione-inducible gene 1 protein</fullName>
    </alternativeName>
    <alternativeName>
        <fullName evidence="44">Gamma-coat protein</fullName>
    </alternativeName>
    <alternativeName>
        <fullName evidence="24">Leukotriene B4 12-hydroxydehydrogenase</fullName>
    </alternativeName>
    <alternativeName>
        <fullName evidence="26">NAD(P)H-dependent alkenal/one oxidoreductase</fullName>
    </alternativeName>
    <alternativeName>
        <fullName evidence="10">Prostaglandin reductase 1</fullName>
    </alternativeName>
</protein>
<evidence type="ECO:0000256" key="6">
    <source>
        <dbReference type="ARBA" id="ARBA00011775"/>
    </source>
</evidence>
<dbReference type="InterPro" id="IPR013041">
    <property type="entry name" value="Clathrin_app_Ig-like_sf"/>
</dbReference>
<comment type="catalytic activity">
    <reaction evidence="30">
        <text>pentan-2-one + NADP(+) = (E)-pent-3-en-2-one + NADPH + H(+)</text>
        <dbReference type="Rhea" id="RHEA:50788"/>
        <dbReference type="ChEBI" id="CHEBI:15378"/>
        <dbReference type="ChEBI" id="CHEBI:16472"/>
        <dbReference type="ChEBI" id="CHEBI:57783"/>
        <dbReference type="ChEBI" id="CHEBI:58349"/>
        <dbReference type="ChEBI" id="CHEBI:145276"/>
    </reaction>
    <physiologicalReaction direction="right-to-left" evidence="30">
        <dbReference type="Rhea" id="RHEA:50790"/>
    </physiologicalReaction>
</comment>
<evidence type="ECO:0000256" key="15">
    <source>
        <dbReference type="ARBA" id="ARBA00022737"/>
    </source>
</evidence>
<comment type="subunit">
    <text evidence="7">Monomer or homodimer.</text>
</comment>
<evidence type="ECO:0000256" key="35">
    <source>
        <dbReference type="ARBA" id="ARBA00048290"/>
    </source>
</evidence>
<dbReference type="SUPFAM" id="SSF55711">
    <property type="entry name" value="Subdomain of clathrin and coatomer appendage domain"/>
    <property type="match status" value="1"/>
</dbReference>
<evidence type="ECO:0000256" key="7">
    <source>
        <dbReference type="ARBA" id="ARBA00011852"/>
    </source>
</evidence>
<dbReference type="InterPro" id="IPR016024">
    <property type="entry name" value="ARM-type_fold"/>
</dbReference>
<dbReference type="STRING" id="543379.A0A232F7I9"/>
<evidence type="ECO:0000256" key="22">
    <source>
        <dbReference type="ARBA" id="ARBA00023278"/>
    </source>
</evidence>
<sequence>MVVAKKFVIRKAFDGEPKSSDLALVEETLQPVKEGEIMVQAEYISVDPYMRPFSVHQAVGSTMIGIQVARVIETKHPKYPVDKRVVAFLGWRTHAVFNPDVSLGYGMIKHKTYSLPNFDDLPASLALGVLGLPGIAAYFGFLEICKPQPFETLVVSSAAGAIGSHVGQIAKILGLRTIGITDSDTKGKWLVDELGFDAAINYKTENVVEALKRAAPDGVDCYFDNVGGEISSAVIGQMRIHGRISVCGSVSCYNSGDILRHEVLPKATALQPALTSLQLKMEGFFVTRWTSVWYEGIEKNLDWIREGKLRYKETITYGFENTFEAFVGMLRVGGESPTVMAAAATCSSSRIRMNAFKRDKKEEEDGGNPFQNLEKTTVLQEARTFNDTPVNPRKCAHILTKILYLLNQGEQLGTTEATEAFFAMTKLFQSRDVVLRRLVYLGIKELSSIAEDVIIVTSSLTKDMTGKEDLYRAAAIRALCTITDGAMLATIERYMKQAIVDRSPAVSSAALVSTVHLKNVSGDVARRWANEAQEALNSDNIMVQYHALGVLYQARKSDKHAVIKLVAKLMRSSLKSPYAACLLIRMACKLLDEVDEGTELLEFIESCIRHKSEMVVYEAAHALINLGRSSTREIASAISVLQLFCGSPKPALRFAAVRTLNKVAMTHPAAVTACNLDLENLITDSNRSIATLAITTLLKTGAESSVDRLMKQIATFVSEISDEFKVVVVQAIRALCQKFPRKHAVLMNFLSAMLRDEGGLEYKAAIADTIIAVMEGNAEAKEAGLAHLCEFIEDCEHTSLAVRILHLLGQEGPTSKQPSRYIRFIYNRVILESASVRAAAVTALAHFAAACPSLLPNILVLLSRCQLDSDDEVRDRATYYCTILQQNADPTILPLVQPPQLSIPSLERALRNYVSSPMEEDFDISQIPPAQTVEEPAQEILSAVKPQHLRLTREESFVEKLSQVPELAAIIRDAPLFKSSSVFELTESETEYNVKCIKHCFADYLILQFDCLNTLADPLLEDVRVSIDTQDVFTVVSEIPCPRLGYNEQGTTYTVLKFPEDVQSTIITLPTTLRFLARDCDPNTGVPDTDQGYADEYMLEDLEITLRDQIRGSAPSNFDFANAWEAASARNYVTHEQIFALGAGVTTLEAAIQSLVLFLGLVPVERSDRVKSGATQHTLLLSGVFRGGKEVLARAKLALTDQVTMQFTVRSEDPEVAELIISSVG</sequence>
<dbReference type="FunFam" id="3.30.310.10:FF:000011">
    <property type="entry name" value="Coatomer subunit gamma"/>
    <property type="match status" value="1"/>
</dbReference>
<dbReference type="SUPFAM" id="SSF51735">
    <property type="entry name" value="NAD(P)-binding Rossmann-fold domains"/>
    <property type="match status" value="1"/>
</dbReference>
<comment type="similarity">
    <text evidence="5">Belongs to the COPG family.</text>
</comment>
<dbReference type="EMBL" id="NNAY01000795">
    <property type="protein sequence ID" value="OXU26460.1"/>
    <property type="molecule type" value="Genomic_DNA"/>
</dbReference>
<comment type="catalytic activity">
    <reaction evidence="39">
        <text>(5S,12S)-dihydroxy-(6E,10E,12E,14Z)-eicosatetraenoate + NADP(+) = 12-oxo-(5S)-hydroxy-(6E,8E,10E,14Z)-eicosatetraenoate + NADPH + H(+)</text>
        <dbReference type="Rhea" id="RHEA:51212"/>
        <dbReference type="ChEBI" id="CHEBI:15378"/>
        <dbReference type="ChEBI" id="CHEBI:57783"/>
        <dbReference type="ChEBI" id="CHEBI:58349"/>
        <dbReference type="ChEBI" id="CHEBI:133974"/>
        <dbReference type="ChEBI" id="CHEBI:133975"/>
    </reaction>
    <physiologicalReaction direction="left-to-right" evidence="39">
        <dbReference type="Rhea" id="RHEA:51213"/>
    </physiologicalReaction>
</comment>
<evidence type="ECO:0000256" key="1">
    <source>
        <dbReference type="ARBA" id="ARBA00004240"/>
    </source>
</evidence>
<keyword evidence="22" id="KW-0379">Hydroxylation</keyword>
<evidence type="ECO:0000256" key="21">
    <source>
        <dbReference type="ARBA" id="ARBA00023136"/>
    </source>
</evidence>
<evidence type="ECO:0000256" key="9">
    <source>
        <dbReference type="ARBA" id="ARBA00012410"/>
    </source>
</evidence>
<dbReference type="Gene3D" id="3.90.180.10">
    <property type="entry name" value="Medium-chain alcohol dehydrogenases, catalytic domain"/>
    <property type="match status" value="1"/>
</dbReference>
<evidence type="ECO:0000256" key="14">
    <source>
        <dbReference type="ARBA" id="ARBA00022553"/>
    </source>
</evidence>
<dbReference type="GO" id="GO:0006888">
    <property type="term" value="P:endoplasmic reticulum to Golgi vesicle-mediated transport"/>
    <property type="evidence" value="ECO:0007669"/>
    <property type="project" value="TreeGrafter"/>
</dbReference>
<dbReference type="GO" id="GO:0000139">
    <property type="term" value="C:Golgi membrane"/>
    <property type="evidence" value="ECO:0007669"/>
    <property type="project" value="UniProtKB-SubCell"/>
</dbReference>
<dbReference type="SUPFAM" id="SSF50129">
    <property type="entry name" value="GroES-like"/>
    <property type="match status" value="1"/>
</dbReference>
<dbReference type="Proteomes" id="UP000215335">
    <property type="component" value="Unassembled WGS sequence"/>
</dbReference>
<evidence type="ECO:0000256" key="38">
    <source>
        <dbReference type="ARBA" id="ARBA00048953"/>
    </source>
</evidence>
<dbReference type="InterPro" id="IPR014190">
    <property type="entry name" value="PTGR1"/>
</dbReference>
<dbReference type="GO" id="GO:0072384">
    <property type="term" value="P:organelle transport along microtubule"/>
    <property type="evidence" value="ECO:0007669"/>
    <property type="project" value="TreeGrafter"/>
</dbReference>
<dbReference type="EC" id="1.3.1.74" evidence="9"/>
<feature type="domain" description="Oxidoreductase N-terminal" evidence="49">
    <location>
        <begin position="5"/>
        <end position="98"/>
    </location>
</feature>
<dbReference type="CDD" id="cd08294">
    <property type="entry name" value="leukotriene_B4_DH_like"/>
    <property type="match status" value="1"/>
</dbReference>
<evidence type="ECO:0000256" key="10">
    <source>
        <dbReference type="ARBA" id="ARBA00020651"/>
    </source>
</evidence>
<dbReference type="GO" id="GO:0006891">
    <property type="term" value="P:intra-Golgi vesicle-mediated transport"/>
    <property type="evidence" value="ECO:0007669"/>
    <property type="project" value="TreeGrafter"/>
</dbReference>
<keyword evidence="16" id="KW-0256">Endoplasmic reticulum</keyword>
<dbReference type="Gene3D" id="1.25.10.10">
    <property type="entry name" value="Leucine-rich Repeat Variant"/>
    <property type="match status" value="2"/>
</dbReference>
<dbReference type="FunFam" id="1.25.10.10:FF:000071">
    <property type="entry name" value="Coatomer subunit gamma"/>
    <property type="match status" value="1"/>
</dbReference>
<evidence type="ECO:0000256" key="2">
    <source>
        <dbReference type="ARBA" id="ARBA00004255"/>
    </source>
</evidence>
<evidence type="ECO:0000256" key="18">
    <source>
        <dbReference type="ARBA" id="ARBA00022927"/>
    </source>
</evidence>
<dbReference type="GO" id="GO:0006886">
    <property type="term" value="P:intracellular protein transport"/>
    <property type="evidence" value="ECO:0007669"/>
    <property type="project" value="InterPro"/>
</dbReference>
<dbReference type="Gene3D" id="2.60.40.1480">
    <property type="entry name" value="Coatomer, gamma subunit, appendage domain"/>
    <property type="match status" value="1"/>
</dbReference>
<evidence type="ECO:0000256" key="39">
    <source>
        <dbReference type="ARBA" id="ARBA00049068"/>
    </source>
</evidence>
<evidence type="ECO:0000256" key="37">
    <source>
        <dbReference type="ARBA" id="ARBA00048591"/>
    </source>
</evidence>
<dbReference type="InterPro" id="IPR041694">
    <property type="entry name" value="ADH_N_2"/>
</dbReference>
<dbReference type="Pfam" id="PF16884">
    <property type="entry name" value="ADH_N_2"/>
    <property type="match status" value="1"/>
</dbReference>
<evidence type="ECO:0000256" key="3">
    <source>
        <dbReference type="ARBA" id="ARBA00004347"/>
    </source>
</evidence>
<evidence type="ECO:0000256" key="30">
    <source>
        <dbReference type="ARBA" id="ARBA00047742"/>
    </source>
</evidence>
<evidence type="ECO:0000256" key="29">
    <source>
        <dbReference type="ARBA" id="ARBA00047617"/>
    </source>
</evidence>
<evidence type="ECO:0000256" key="28">
    <source>
        <dbReference type="ARBA" id="ARBA00047461"/>
    </source>
</evidence>
<comment type="catalytic activity">
    <reaction evidence="35">
        <text>13,14-dihydro-15-oxo-PGF2alpha + NADP(+) = 15-oxoprostaglandin F2alpha + NADPH + H(+)</text>
        <dbReference type="Rhea" id="RHEA:50588"/>
        <dbReference type="ChEBI" id="CHEBI:15378"/>
        <dbReference type="ChEBI" id="CHEBI:57783"/>
        <dbReference type="ChEBI" id="CHEBI:58349"/>
        <dbReference type="ChEBI" id="CHEBI:133374"/>
        <dbReference type="ChEBI" id="CHEBI:133409"/>
    </reaction>
    <physiologicalReaction direction="right-to-left" evidence="35">
        <dbReference type="Rhea" id="RHEA:50590"/>
    </physiologicalReaction>
</comment>
<keyword evidence="13" id="KW-0644">Prostaglandin metabolism</keyword>
<comment type="catalytic activity">
    <reaction evidence="32">
        <text>13,14-dihydro-15-oxo-prostaglandin F1alpha + NADP(+) = 15-oxoprostaglandin F1alpha + NADPH + H(+)</text>
        <dbReference type="Rhea" id="RHEA:50592"/>
        <dbReference type="ChEBI" id="CHEBI:15378"/>
        <dbReference type="ChEBI" id="CHEBI:57783"/>
        <dbReference type="ChEBI" id="CHEBI:58349"/>
        <dbReference type="ChEBI" id="CHEBI:79072"/>
        <dbReference type="ChEBI" id="CHEBI:133411"/>
    </reaction>
    <physiologicalReaction direction="right-to-left" evidence="32">
        <dbReference type="Rhea" id="RHEA:50594"/>
    </physiologicalReaction>
</comment>
<dbReference type="GO" id="GO:0009306">
    <property type="term" value="P:protein secretion"/>
    <property type="evidence" value="ECO:0007669"/>
    <property type="project" value="TreeGrafter"/>
</dbReference>
<comment type="catalytic activity">
    <reaction evidence="31">
        <text>leukotriene B4 + NADP(+) = 12-oxo-leukotriene B4 + NADPH + H(+)</text>
        <dbReference type="Rhea" id="RHEA:50608"/>
        <dbReference type="ChEBI" id="CHEBI:15378"/>
        <dbReference type="ChEBI" id="CHEBI:57461"/>
        <dbReference type="ChEBI" id="CHEBI:57783"/>
        <dbReference type="ChEBI" id="CHEBI:58349"/>
        <dbReference type="ChEBI" id="CHEBI:133309"/>
    </reaction>
    <physiologicalReaction direction="left-to-right" evidence="31">
        <dbReference type="Rhea" id="RHEA:50609"/>
    </physiologicalReaction>
</comment>
<keyword evidence="51" id="KW-1185">Reference proteome</keyword>
<evidence type="ECO:0000256" key="36">
    <source>
        <dbReference type="ARBA" id="ARBA00048387"/>
    </source>
</evidence>
<comment type="caution">
    <text evidence="50">The sequence shown here is derived from an EMBL/GenBank/DDBJ whole genome shotgun (WGS) entry which is preliminary data.</text>
</comment>
<keyword evidence="21" id="KW-0472">Membrane</keyword>
<comment type="catalytic activity">
    <reaction evidence="28">
        <text>octanal + NADP(+) = (2E)-octenal + NADPH + H(+)</text>
        <dbReference type="Rhea" id="RHEA:50780"/>
        <dbReference type="ChEBI" id="CHEBI:15378"/>
        <dbReference type="ChEBI" id="CHEBI:17935"/>
        <dbReference type="ChEBI" id="CHEBI:57783"/>
        <dbReference type="ChEBI" id="CHEBI:58349"/>
        <dbReference type="ChEBI" id="CHEBI:61748"/>
    </reaction>
    <physiologicalReaction direction="right-to-left" evidence="28">
        <dbReference type="Rhea" id="RHEA:50782"/>
    </physiologicalReaction>
</comment>
<evidence type="ECO:0000259" key="47">
    <source>
        <dbReference type="Pfam" id="PF08752"/>
    </source>
</evidence>
<dbReference type="InterPro" id="IPR012295">
    <property type="entry name" value="TBP_dom_sf"/>
</dbReference>
<dbReference type="SUPFAM" id="SSF48371">
    <property type="entry name" value="ARM repeat"/>
    <property type="match status" value="1"/>
</dbReference>
<dbReference type="InterPro" id="IPR009028">
    <property type="entry name" value="Coatomer/calthrin_app_sub_C"/>
</dbReference>
<dbReference type="InterPro" id="IPR036291">
    <property type="entry name" value="NAD(P)-bd_dom_sf"/>
</dbReference>
<evidence type="ECO:0000313" key="50">
    <source>
        <dbReference type="EMBL" id="OXU26460.1"/>
    </source>
</evidence>
<evidence type="ECO:0000256" key="23">
    <source>
        <dbReference type="ARBA" id="ARBA00023329"/>
    </source>
</evidence>
<keyword evidence="11" id="KW-0813">Transport</keyword>
<dbReference type="Pfam" id="PF00107">
    <property type="entry name" value="ADH_zinc_N"/>
    <property type="match status" value="1"/>
</dbReference>
<feature type="domain" description="Alcohol dehydrogenase-like C-terminal" evidence="45">
    <location>
        <begin position="161"/>
        <end position="252"/>
    </location>
</feature>
<dbReference type="InterPro" id="IPR011989">
    <property type="entry name" value="ARM-like"/>
</dbReference>
<evidence type="ECO:0000259" key="49">
    <source>
        <dbReference type="Pfam" id="PF16884"/>
    </source>
</evidence>
<dbReference type="GO" id="GO:0030126">
    <property type="term" value="C:COPI vesicle coat"/>
    <property type="evidence" value="ECO:0007669"/>
    <property type="project" value="InterPro"/>
</dbReference>
<dbReference type="InterPro" id="IPR013149">
    <property type="entry name" value="ADH-like_C"/>
</dbReference>
<dbReference type="GO" id="GO:0005793">
    <property type="term" value="C:endoplasmic reticulum-Golgi intermediate compartment"/>
    <property type="evidence" value="ECO:0007669"/>
    <property type="project" value="TreeGrafter"/>
</dbReference>
<comment type="catalytic activity">
    <reaction evidence="40">
        <text>13,14-dihydro-15-oxo-prostaglandin E1 + NADP(+) = 15-oxoprostaglandin E1 + NADPH + H(+)</text>
        <dbReference type="Rhea" id="RHEA:50584"/>
        <dbReference type="ChEBI" id="CHEBI:15378"/>
        <dbReference type="ChEBI" id="CHEBI:57401"/>
        <dbReference type="ChEBI" id="CHEBI:57783"/>
        <dbReference type="ChEBI" id="CHEBI:58349"/>
        <dbReference type="ChEBI" id="CHEBI:133408"/>
    </reaction>
    <physiologicalReaction direction="right-to-left" evidence="40">
        <dbReference type="Rhea" id="RHEA:50586"/>
    </physiologicalReaction>
</comment>
<dbReference type="FunFam" id="2.60.40.1480:FF:000001">
    <property type="entry name" value="Coatomer subunit gamma"/>
    <property type="match status" value="1"/>
</dbReference>
<evidence type="ECO:0000256" key="19">
    <source>
        <dbReference type="ARBA" id="ARBA00023002"/>
    </source>
</evidence>
<keyword evidence="12" id="KW-0963">Cytoplasm</keyword>
<feature type="domain" description="Clathrin/coatomer adaptor adaptin-like N-terminal" evidence="46">
    <location>
        <begin position="374"/>
        <end position="886"/>
    </location>
</feature>
<proteinExistence type="inferred from homology"/>
<dbReference type="Gene3D" id="3.40.50.720">
    <property type="entry name" value="NAD(P)-binding Rossmann-like Domain"/>
    <property type="match status" value="1"/>
</dbReference>
<gene>
    <name evidence="50" type="ORF">TSAR_011858</name>
</gene>
<evidence type="ECO:0000256" key="27">
    <source>
        <dbReference type="ARBA" id="ARBA00033119"/>
    </source>
</evidence>
<feature type="domain" description="Coatomer gamma subunit appendage Ig-like subdomain" evidence="47">
    <location>
        <begin position="957"/>
        <end position="1105"/>
    </location>
</feature>
<dbReference type="SUPFAM" id="SSF49348">
    <property type="entry name" value="Clathrin adaptor appendage domain"/>
    <property type="match status" value="1"/>
</dbReference>
<keyword evidence="17" id="KW-0931">ER-Golgi transport</keyword>
<evidence type="ECO:0000256" key="17">
    <source>
        <dbReference type="ARBA" id="ARBA00022892"/>
    </source>
</evidence>
<dbReference type="GO" id="GO:0005783">
    <property type="term" value="C:endoplasmic reticulum"/>
    <property type="evidence" value="ECO:0007669"/>
    <property type="project" value="UniProtKB-SubCell"/>
</dbReference>
<dbReference type="Pfam" id="PF08752">
    <property type="entry name" value="COP-gamma_platf"/>
    <property type="match status" value="1"/>
</dbReference>
<comment type="catalytic activity">
    <reaction evidence="33">
        <text>dodecanal + NADP(+) = (2E)-dodecenal + NADPH + H(+)</text>
        <dbReference type="Rhea" id="RHEA:50784"/>
        <dbReference type="ChEBI" id="CHEBI:15378"/>
        <dbReference type="ChEBI" id="CHEBI:27836"/>
        <dbReference type="ChEBI" id="CHEBI:57783"/>
        <dbReference type="ChEBI" id="CHEBI:58349"/>
        <dbReference type="ChEBI" id="CHEBI:133741"/>
    </reaction>
    <physiologicalReaction direction="right-to-left" evidence="33">
        <dbReference type="Rhea" id="RHEA:50786"/>
    </physiologicalReaction>
</comment>
<evidence type="ECO:0000256" key="24">
    <source>
        <dbReference type="ARBA" id="ARBA00031851"/>
    </source>
</evidence>
<evidence type="ECO:0000256" key="40">
    <source>
        <dbReference type="ARBA" id="ARBA00049070"/>
    </source>
</evidence>
<dbReference type="GO" id="GO:0047522">
    <property type="term" value="F:15-oxoprostaglandin 13-reductase [NAD(P)+] activity"/>
    <property type="evidence" value="ECO:0007669"/>
    <property type="project" value="UniProtKB-EC"/>
</dbReference>
<evidence type="ECO:0000256" key="12">
    <source>
        <dbReference type="ARBA" id="ARBA00022490"/>
    </source>
</evidence>
<comment type="catalytic activity">
    <reaction evidence="34">
        <text>nonan-2-one + NADP(+) = (3E)-nonen-2-one + NADPH + H(+)</text>
        <dbReference type="Rhea" id="RHEA:50616"/>
        <dbReference type="ChEBI" id="CHEBI:15378"/>
        <dbReference type="ChEBI" id="CHEBI:57783"/>
        <dbReference type="ChEBI" id="CHEBI:58349"/>
        <dbReference type="ChEBI" id="CHEBI:77927"/>
        <dbReference type="ChEBI" id="CHEBI:133457"/>
    </reaction>
    <physiologicalReaction direction="right-to-left" evidence="34">
        <dbReference type="Rhea" id="RHEA:50618"/>
    </physiologicalReaction>
</comment>
<evidence type="ECO:0000256" key="20">
    <source>
        <dbReference type="ARBA" id="ARBA00023034"/>
    </source>
</evidence>
<comment type="catalytic activity">
    <reaction evidence="38">
        <text>6-trans-leukotriene B4 + NADP(+) = 12-oxo-(5S)-hydroxy-(6E,8E,10E,14Z)-eicosatetraenoate + NADPH + H(+)</text>
        <dbReference type="Rhea" id="RHEA:51204"/>
        <dbReference type="ChEBI" id="CHEBI:15378"/>
        <dbReference type="ChEBI" id="CHEBI:57783"/>
        <dbReference type="ChEBI" id="CHEBI:58349"/>
        <dbReference type="ChEBI" id="CHEBI:90723"/>
        <dbReference type="ChEBI" id="CHEBI:133974"/>
    </reaction>
    <physiologicalReaction direction="left-to-right" evidence="38">
        <dbReference type="Rhea" id="RHEA:51205"/>
    </physiologicalReaction>
</comment>
<comment type="subcellular location">
    <subcellularLocation>
        <location evidence="3">Cytoplasmic vesicle</location>
        <location evidence="3">COPI-coated vesicle membrane</location>
        <topology evidence="3">Peripheral membrane protein</topology>
        <orientation evidence="3">Cytoplasmic side</orientation>
    </subcellularLocation>
    <subcellularLocation>
        <location evidence="1">Endoplasmic reticulum</location>
    </subcellularLocation>
    <subcellularLocation>
        <location evidence="2">Golgi apparatus membrane</location>
        <topology evidence="2">Peripheral membrane protein</topology>
        <orientation evidence="2">Cytoplasmic side</orientation>
    </subcellularLocation>
</comment>
<keyword evidence="19" id="KW-0560">Oxidoreductase</keyword>
<comment type="catalytic activity">
    <reaction evidence="36">
        <text>4-hydroxynonanal + NADP(+) = (E)-4-hydroxynon-2-enal + NADPH + H(+)</text>
        <dbReference type="Rhea" id="RHEA:64736"/>
        <dbReference type="ChEBI" id="CHEBI:15378"/>
        <dbReference type="ChEBI" id="CHEBI:57783"/>
        <dbReference type="ChEBI" id="CHEBI:58349"/>
        <dbReference type="ChEBI" id="CHEBI:58968"/>
        <dbReference type="ChEBI" id="CHEBI:156112"/>
    </reaction>
    <physiologicalReaction direction="right-to-left" evidence="36">
        <dbReference type="Rhea" id="RHEA:64738"/>
    </physiologicalReaction>
</comment>
<dbReference type="Pfam" id="PF16381">
    <property type="entry name" value="Coatomer_g_Cpla"/>
    <property type="match status" value="1"/>
</dbReference>
<keyword evidence="20" id="KW-0333">Golgi apparatus</keyword>
<evidence type="ECO:0000256" key="25">
    <source>
        <dbReference type="ARBA" id="ARBA00032255"/>
    </source>
</evidence>
<dbReference type="AlphaFoldDB" id="A0A232F7I9"/>